<evidence type="ECO:0000256" key="3">
    <source>
        <dbReference type="ARBA" id="ARBA00022989"/>
    </source>
</evidence>
<name>A0A704QVY1_SALER</name>
<feature type="transmembrane region" description="Helical" evidence="5">
    <location>
        <begin position="136"/>
        <end position="156"/>
    </location>
</feature>
<evidence type="ECO:0000313" key="6">
    <source>
        <dbReference type="EMBL" id="HAC8205619.1"/>
    </source>
</evidence>
<accession>A0A704QVY1</accession>
<evidence type="ECO:0000256" key="4">
    <source>
        <dbReference type="ARBA" id="ARBA00023136"/>
    </source>
</evidence>
<sequence>MVQDQYSGNLALSCPGSSNLARKLKVRDTVSEKLKTVSFDLYSSVMGITGLGLVWRAAAKTYGVTALPGEVFLATGLAVFLVLTGIQLLRLVFCRQTILAEWYSRASKNFFCAATISGFLLAMGLLPYSILLAKALWIAAASAQIFFLTCTFRRWLIDRLDTHEISPVWLIPMVGNASPAFAGVDLGFPGLSKMLLFSALLCWALFMPLILWRIIFVRPVTPQKAMPGLAIMVSAPAVIAVGLYCVYGGMNDVIEFMAWTALFFAIVLISLWRRMIPDTFGRIWWGFTFPSTALASALIRVDAASMTTLNHTLALAVLTFATFVVCSIIIMTVRQSLSTFG</sequence>
<dbReference type="Gene3D" id="1.50.10.150">
    <property type="entry name" value="Voltage-dependent anion channel"/>
    <property type="match status" value="1"/>
</dbReference>
<feature type="transmembrane region" description="Helical" evidence="5">
    <location>
        <begin position="71"/>
        <end position="89"/>
    </location>
</feature>
<evidence type="ECO:0000256" key="2">
    <source>
        <dbReference type="ARBA" id="ARBA00022692"/>
    </source>
</evidence>
<feature type="transmembrane region" description="Helical" evidence="5">
    <location>
        <begin position="256"/>
        <end position="272"/>
    </location>
</feature>
<dbReference type="InterPro" id="IPR004695">
    <property type="entry name" value="SLAC1/Mae1/Ssu1/TehA"/>
</dbReference>
<evidence type="ECO:0000256" key="1">
    <source>
        <dbReference type="ARBA" id="ARBA00004141"/>
    </source>
</evidence>
<feature type="transmembrane region" description="Helical" evidence="5">
    <location>
        <begin position="110"/>
        <end position="130"/>
    </location>
</feature>
<dbReference type="InterPro" id="IPR038665">
    <property type="entry name" value="Voltage-dep_anion_channel_sf"/>
</dbReference>
<gene>
    <name evidence="6" type="ORF">G0G76_10900</name>
</gene>
<dbReference type="InterPro" id="IPR052951">
    <property type="entry name" value="Tellurite_res_ion_channel"/>
</dbReference>
<dbReference type="PANTHER" id="PTHR37955:SF1">
    <property type="entry name" value="DEP DOMAIN-CONTAINING PROTEIN"/>
    <property type="match status" value="1"/>
</dbReference>
<dbReference type="GO" id="GO:0005886">
    <property type="term" value="C:plasma membrane"/>
    <property type="evidence" value="ECO:0007669"/>
    <property type="project" value="TreeGrafter"/>
</dbReference>
<comment type="caution">
    <text evidence="6">The sequence shown here is derived from an EMBL/GenBank/DDBJ whole genome shotgun (WGS) entry which is preliminary data.</text>
</comment>
<feature type="transmembrane region" description="Helical" evidence="5">
    <location>
        <begin position="313"/>
        <end position="333"/>
    </location>
</feature>
<comment type="subcellular location">
    <subcellularLocation>
        <location evidence="1">Membrane</location>
        <topology evidence="1">Multi-pass membrane protein</topology>
    </subcellularLocation>
</comment>
<proteinExistence type="predicted"/>
<feature type="transmembrane region" description="Helical" evidence="5">
    <location>
        <begin position="228"/>
        <end position="250"/>
    </location>
</feature>
<feature type="transmembrane region" description="Helical" evidence="5">
    <location>
        <begin position="41"/>
        <end position="59"/>
    </location>
</feature>
<reference evidence="6" key="2">
    <citation type="submission" date="2018-12" db="EMBL/GenBank/DDBJ databases">
        <authorList>
            <consortium name="NCBI Pathogen Detection Project"/>
        </authorList>
    </citation>
    <scope>NUCLEOTIDE SEQUENCE</scope>
    <source>
        <strain evidence="6">CFSAN057139</strain>
    </source>
</reference>
<dbReference type="PANTHER" id="PTHR37955">
    <property type="entry name" value="TELLURITE RESISTANCE PROTEIN TEHA"/>
    <property type="match status" value="1"/>
</dbReference>
<dbReference type="GO" id="GO:0046583">
    <property type="term" value="F:monoatomic cation efflux transmembrane transporter activity"/>
    <property type="evidence" value="ECO:0007669"/>
    <property type="project" value="TreeGrafter"/>
</dbReference>
<dbReference type="EMBL" id="DAAMUI010000007">
    <property type="protein sequence ID" value="HAC8205619.1"/>
    <property type="molecule type" value="Genomic_DNA"/>
</dbReference>
<dbReference type="AlphaFoldDB" id="A0A704QVY1"/>
<keyword evidence="3 5" id="KW-1133">Transmembrane helix</keyword>
<feature type="transmembrane region" description="Helical" evidence="5">
    <location>
        <begin position="194"/>
        <end position="216"/>
    </location>
</feature>
<organism evidence="6">
    <name type="scientific">Salmonella enterica</name>
    <name type="common">Salmonella choleraesuis</name>
    <dbReference type="NCBI Taxonomy" id="28901"/>
    <lineage>
        <taxon>Bacteria</taxon>
        <taxon>Pseudomonadati</taxon>
        <taxon>Pseudomonadota</taxon>
        <taxon>Gammaproteobacteria</taxon>
        <taxon>Enterobacterales</taxon>
        <taxon>Enterobacteriaceae</taxon>
        <taxon>Salmonella</taxon>
    </lineage>
</organism>
<feature type="transmembrane region" description="Helical" evidence="5">
    <location>
        <begin position="284"/>
        <end position="301"/>
    </location>
</feature>
<keyword evidence="2 5" id="KW-0812">Transmembrane</keyword>
<protein>
    <submittedName>
        <fullName evidence="6">C4-dicarboxylate transporter</fullName>
    </submittedName>
</protein>
<dbReference type="Pfam" id="PF03595">
    <property type="entry name" value="SLAC1"/>
    <property type="match status" value="1"/>
</dbReference>
<keyword evidence="4 5" id="KW-0472">Membrane</keyword>
<evidence type="ECO:0000256" key="5">
    <source>
        <dbReference type="SAM" id="Phobius"/>
    </source>
</evidence>
<feature type="transmembrane region" description="Helical" evidence="5">
    <location>
        <begin position="168"/>
        <end position="188"/>
    </location>
</feature>
<reference evidence="6" key="1">
    <citation type="journal article" date="2018" name="Genome Biol.">
        <title>SKESA: strategic k-mer extension for scrupulous assemblies.</title>
        <authorList>
            <person name="Souvorov A."/>
            <person name="Agarwala R."/>
            <person name="Lipman D.J."/>
        </authorList>
    </citation>
    <scope>NUCLEOTIDE SEQUENCE</scope>
    <source>
        <strain evidence="6">CFSAN057139</strain>
    </source>
</reference>